<keyword evidence="2" id="KW-1185">Reference proteome</keyword>
<evidence type="ECO:0000313" key="1">
    <source>
        <dbReference type="EMBL" id="KAG2266352.1"/>
    </source>
</evidence>
<dbReference type="AlphaFoldDB" id="A0A8X7QBJ4"/>
<sequence length="86" mass="9662">MIPVTKDDIRKVLERAFLFGEGNIYLPEQATSHTPTTLTPITLTPEIYTKEETNEMVTGICGAQEKLGDELRTVVDDTYQPLDKGY</sequence>
<organism evidence="1 2">
    <name type="scientific">Brassica carinata</name>
    <name type="common">Ethiopian mustard</name>
    <name type="synonym">Abyssinian cabbage</name>
    <dbReference type="NCBI Taxonomy" id="52824"/>
    <lineage>
        <taxon>Eukaryota</taxon>
        <taxon>Viridiplantae</taxon>
        <taxon>Streptophyta</taxon>
        <taxon>Embryophyta</taxon>
        <taxon>Tracheophyta</taxon>
        <taxon>Spermatophyta</taxon>
        <taxon>Magnoliopsida</taxon>
        <taxon>eudicotyledons</taxon>
        <taxon>Gunneridae</taxon>
        <taxon>Pentapetalae</taxon>
        <taxon>rosids</taxon>
        <taxon>malvids</taxon>
        <taxon>Brassicales</taxon>
        <taxon>Brassicaceae</taxon>
        <taxon>Brassiceae</taxon>
        <taxon>Brassica</taxon>
    </lineage>
</organism>
<comment type="caution">
    <text evidence="1">The sequence shown here is derived from an EMBL/GenBank/DDBJ whole genome shotgun (WGS) entry which is preliminary data.</text>
</comment>
<gene>
    <name evidence="1" type="ORF">Bca52824_073431</name>
</gene>
<evidence type="ECO:0000313" key="2">
    <source>
        <dbReference type="Proteomes" id="UP000886595"/>
    </source>
</evidence>
<dbReference type="Proteomes" id="UP000886595">
    <property type="component" value="Unassembled WGS sequence"/>
</dbReference>
<name>A0A8X7QBJ4_BRACI</name>
<accession>A0A8X7QBJ4</accession>
<proteinExistence type="predicted"/>
<reference evidence="1 2" key="1">
    <citation type="submission" date="2020-02" db="EMBL/GenBank/DDBJ databases">
        <authorList>
            <person name="Ma Q."/>
            <person name="Huang Y."/>
            <person name="Song X."/>
            <person name="Pei D."/>
        </authorList>
    </citation>
    <scope>NUCLEOTIDE SEQUENCE [LARGE SCALE GENOMIC DNA]</scope>
    <source>
        <strain evidence="1">Sxm20200214</strain>
        <tissue evidence="1">Leaf</tissue>
    </source>
</reference>
<dbReference type="EMBL" id="JAAMPC010000014">
    <property type="protein sequence ID" value="KAG2266352.1"/>
    <property type="molecule type" value="Genomic_DNA"/>
</dbReference>
<protein>
    <submittedName>
        <fullName evidence="1">Uncharacterized protein</fullName>
    </submittedName>
</protein>